<dbReference type="NCBIfam" id="TIGR00196">
    <property type="entry name" value="yjeF_cterm"/>
    <property type="match status" value="1"/>
</dbReference>
<comment type="similarity">
    <text evidence="4 19">In the C-terminal section; belongs to the NnrD/CARKD family.</text>
</comment>
<comment type="cofactor">
    <cofactor evidence="17">
        <name>Mg(2+)</name>
        <dbReference type="ChEBI" id="CHEBI:18420"/>
    </cofactor>
</comment>
<dbReference type="SUPFAM" id="SSF53613">
    <property type="entry name" value="Ribokinase-like"/>
    <property type="match status" value="1"/>
</dbReference>
<dbReference type="InterPro" id="IPR029056">
    <property type="entry name" value="Ribokinase-like"/>
</dbReference>
<dbReference type="GO" id="GO:0016301">
    <property type="term" value="F:kinase activity"/>
    <property type="evidence" value="ECO:0007669"/>
    <property type="project" value="UniProtKB-KW"/>
</dbReference>
<evidence type="ECO:0000256" key="11">
    <source>
        <dbReference type="ARBA" id="ARBA00023235"/>
    </source>
</evidence>
<dbReference type="RefSeq" id="WP_113902484.1">
    <property type="nucleotide sequence ID" value="NZ_QNSB01000001.1"/>
</dbReference>
<keyword evidence="22" id="KW-0808">Transferase</keyword>
<dbReference type="GO" id="GO:0046872">
    <property type="term" value="F:metal ion binding"/>
    <property type="evidence" value="ECO:0007669"/>
    <property type="project" value="UniProtKB-UniRule"/>
</dbReference>
<reference evidence="22 23" key="1">
    <citation type="submission" date="2018-06" db="EMBL/GenBank/DDBJ databases">
        <title>Freshwater and sediment microbial communities from various areas in North America, analyzing microbe dynamics in response to fracking.</title>
        <authorList>
            <person name="Lamendella R."/>
        </authorList>
    </citation>
    <scope>NUCLEOTIDE SEQUENCE [LARGE SCALE GENOMIC DNA]</scope>
    <source>
        <strain evidence="22 23">3b_TX</strain>
    </source>
</reference>
<feature type="binding site" evidence="17">
    <location>
        <position position="365"/>
    </location>
    <ligand>
        <name>(6S)-NADPHX</name>
        <dbReference type="ChEBI" id="CHEBI:64076"/>
    </ligand>
</feature>
<dbReference type="SUPFAM" id="SSF64153">
    <property type="entry name" value="YjeF N-terminal domain-like"/>
    <property type="match status" value="1"/>
</dbReference>
<feature type="binding site" evidence="18">
    <location>
        <position position="171"/>
    </location>
    <ligand>
        <name>K(+)</name>
        <dbReference type="ChEBI" id="CHEBI:29103"/>
    </ligand>
</feature>
<dbReference type="HAMAP" id="MF_01965">
    <property type="entry name" value="NADHX_dehydratase"/>
    <property type="match status" value="1"/>
</dbReference>
<dbReference type="AlphaFoldDB" id="A0A366IPY2"/>
<keyword evidence="7 17" id="KW-0067">ATP-binding</keyword>
<comment type="function">
    <text evidence="14 19">Bifunctional enzyme that catalyzes the epimerization of the S- and R-forms of NAD(P)HX and the dehydration of the S-form of NAD(P)HX at the expense of ADP, which is converted to AMP. This allows the repair of both epimers of NAD(P)HX, a damaged form of NAD(P)H that is a result of enzymatic or heat-dependent hydration.</text>
</comment>
<comment type="cofactor">
    <cofactor evidence="18 19">
        <name>K(+)</name>
        <dbReference type="ChEBI" id="CHEBI:29103"/>
    </cofactor>
    <text evidence="18 19">Binds 1 potassium ion per subunit.</text>
</comment>
<dbReference type="GO" id="GO:0052856">
    <property type="term" value="F:NAD(P)HX epimerase activity"/>
    <property type="evidence" value="ECO:0007669"/>
    <property type="project" value="UniProtKB-UniRule"/>
</dbReference>
<comment type="similarity">
    <text evidence="3 19">In the N-terminal section; belongs to the NnrE/AIBP family.</text>
</comment>
<name>A0A366IPY2_9MICO</name>
<organism evidence="22 23">
    <name type="scientific">Brevibacterium celere</name>
    <dbReference type="NCBI Taxonomy" id="225845"/>
    <lineage>
        <taxon>Bacteria</taxon>
        <taxon>Bacillati</taxon>
        <taxon>Actinomycetota</taxon>
        <taxon>Actinomycetes</taxon>
        <taxon>Micrococcales</taxon>
        <taxon>Brevibacteriaceae</taxon>
        <taxon>Brevibacterium</taxon>
    </lineage>
</organism>
<feature type="binding site" evidence="17">
    <location>
        <position position="438"/>
    </location>
    <ligand>
        <name>(6S)-NADPHX</name>
        <dbReference type="ChEBI" id="CHEBI:64076"/>
    </ligand>
</feature>
<evidence type="ECO:0000256" key="12">
    <source>
        <dbReference type="ARBA" id="ARBA00023239"/>
    </source>
</evidence>
<keyword evidence="12 17" id="KW-0456">Lyase</keyword>
<dbReference type="PIRSF" id="PIRSF017184">
    <property type="entry name" value="Nnr"/>
    <property type="match status" value="1"/>
</dbReference>
<proteinExistence type="inferred from homology"/>
<dbReference type="GO" id="GO:0005524">
    <property type="term" value="F:ATP binding"/>
    <property type="evidence" value="ECO:0007669"/>
    <property type="project" value="UniProtKB-UniRule"/>
</dbReference>
<comment type="function">
    <text evidence="17">Catalyzes the dehydration of the S-form of NAD(P)HX at the expense of ADP, which is converted to AMP. Together with NAD(P)HX epimerase, which catalyzes the epimerization of the S- and R-forms, the enzyme allows the repair of both epimers of NAD(P)HX, a damaged form of NAD(P)H that is a result of enzymatic or heat-dependent hydration.</text>
</comment>
<feature type="binding site" evidence="17">
    <location>
        <position position="267"/>
    </location>
    <ligand>
        <name>(6S)-NADPHX</name>
        <dbReference type="ChEBI" id="CHEBI:64076"/>
    </ligand>
</feature>
<evidence type="ECO:0000256" key="15">
    <source>
        <dbReference type="ARBA" id="ARBA00048238"/>
    </source>
</evidence>
<dbReference type="HAMAP" id="MF_01966">
    <property type="entry name" value="NADHX_epimerase"/>
    <property type="match status" value="1"/>
</dbReference>
<dbReference type="EC" id="5.1.99.6" evidence="19"/>
<evidence type="ECO:0000256" key="9">
    <source>
        <dbReference type="ARBA" id="ARBA00022958"/>
    </source>
</evidence>
<feature type="binding site" evidence="18">
    <location>
        <position position="132"/>
    </location>
    <ligand>
        <name>K(+)</name>
        <dbReference type="ChEBI" id="CHEBI:29103"/>
    </ligand>
</feature>
<evidence type="ECO:0000256" key="7">
    <source>
        <dbReference type="ARBA" id="ARBA00022840"/>
    </source>
</evidence>
<dbReference type="EC" id="4.2.1.136" evidence="19"/>
<keyword evidence="5 18" id="KW-0479">Metal-binding</keyword>
<feature type="binding site" evidence="17">
    <location>
        <position position="437"/>
    </location>
    <ligand>
        <name>AMP</name>
        <dbReference type="ChEBI" id="CHEBI:456215"/>
    </ligand>
</feature>
<dbReference type="InterPro" id="IPR004443">
    <property type="entry name" value="YjeF_N_dom"/>
</dbReference>
<comment type="catalytic activity">
    <reaction evidence="2 18 19">
        <text>(6R)-NADPHX = (6S)-NADPHX</text>
        <dbReference type="Rhea" id="RHEA:32227"/>
        <dbReference type="ChEBI" id="CHEBI:64076"/>
        <dbReference type="ChEBI" id="CHEBI:64077"/>
        <dbReference type="EC" id="5.1.99.6"/>
    </reaction>
</comment>
<keyword evidence="13" id="KW-0511">Multifunctional enzyme</keyword>
<evidence type="ECO:0000313" key="22">
    <source>
        <dbReference type="EMBL" id="RBP74411.1"/>
    </source>
</evidence>
<feature type="binding site" evidence="18">
    <location>
        <position position="168"/>
    </location>
    <ligand>
        <name>(6S)-NADPHX</name>
        <dbReference type="ChEBI" id="CHEBI:64076"/>
    </ligand>
</feature>
<feature type="binding site" evidence="17">
    <location>
        <position position="317"/>
    </location>
    <ligand>
        <name>(6S)-NADPHX</name>
        <dbReference type="ChEBI" id="CHEBI:64076"/>
    </ligand>
</feature>
<dbReference type="EMBL" id="QNSB01000001">
    <property type="protein sequence ID" value="RBP74411.1"/>
    <property type="molecule type" value="Genomic_DNA"/>
</dbReference>
<sequence length="518" mass="52625">MSERAYPGEVIRAAEVPLLGAGAPLMERAATALALYSAAALRARGRAARDRRVAGSRVCVLAGPGNNAGDALFAAASLARGGAQVSIVLLFDRTHDEGLRAARRAGARAIDLAAVPAADALETLRRADLVLDGILGTGGRRGLPAHITGLIRDWRRGGPTPGTVIAVDVPSDLDPADPETAGERIHADHTVTFGGLKAELIDPRVRRFTGRVHVVDIGLDLDAARAAAEVMVGPDLAADFPRPRADDHKYSRGVLGVVAGSATYPGAGVLTTTSAVGSGIGMVRYLGAASVADRVLTHHPEVVTAEGAVDALVMGSGDPEDEFVAPALEAIADTDVPLVLDAGSLALVGDDAAALTGRPVVLTPHAGELARLLSRLLGEDVSASRITADPLGWARRAASRTGHIVLLKGGSTVIACPDGYAVLPESGPPSLATAGSGDVLSGIIGSLLAGAHARATRRGAEPGESLDDRTIARTLGLAVLVHNAAGSRCVNAGQLATAVGDVVEGLLHPDPSASDSPR</sequence>
<dbReference type="PROSITE" id="PS01050">
    <property type="entry name" value="YJEF_C_2"/>
    <property type="match status" value="1"/>
</dbReference>
<keyword evidence="11 18" id="KW-0413">Isomerase</keyword>
<evidence type="ECO:0000256" key="8">
    <source>
        <dbReference type="ARBA" id="ARBA00022857"/>
    </source>
</evidence>
<evidence type="ECO:0000256" key="5">
    <source>
        <dbReference type="ARBA" id="ARBA00022723"/>
    </source>
</evidence>
<evidence type="ECO:0000256" key="17">
    <source>
        <dbReference type="HAMAP-Rule" id="MF_01965"/>
    </source>
</evidence>
<dbReference type="PANTHER" id="PTHR12592">
    <property type="entry name" value="ATP-DEPENDENT (S)-NAD(P)H-HYDRATE DEHYDRATASE FAMILY MEMBER"/>
    <property type="match status" value="1"/>
</dbReference>
<keyword evidence="23" id="KW-1185">Reference proteome</keyword>
<comment type="caution">
    <text evidence="22">The sequence shown here is derived from an EMBL/GenBank/DDBJ whole genome shotgun (WGS) entry which is preliminary data.</text>
</comment>
<comment type="catalytic activity">
    <reaction evidence="16 17 19">
        <text>(6S)-NADPHX + ADP = AMP + phosphate + NADPH + H(+)</text>
        <dbReference type="Rhea" id="RHEA:32235"/>
        <dbReference type="ChEBI" id="CHEBI:15378"/>
        <dbReference type="ChEBI" id="CHEBI:43474"/>
        <dbReference type="ChEBI" id="CHEBI:57783"/>
        <dbReference type="ChEBI" id="CHEBI:64076"/>
        <dbReference type="ChEBI" id="CHEBI:456215"/>
        <dbReference type="ChEBI" id="CHEBI:456216"/>
        <dbReference type="EC" id="4.2.1.136"/>
    </reaction>
</comment>
<evidence type="ECO:0000256" key="3">
    <source>
        <dbReference type="ARBA" id="ARBA00006001"/>
    </source>
</evidence>
<feature type="binding site" evidence="17">
    <location>
        <begin position="408"/>
        <end position="412"/>
    </location>
    <ligand>
        <name>AMP</name>
        <dbReference type="ChEBI" id="CHEBI:456215"/>
    </ligand>
</feature>
<evidence type="ECO:0000256" key="18">
    <source>
        <dbReference type="HAMAP-Rule" id="MF_01966"/>
    </source>
</evidence>
<dbReference type="GO" id="GO:0052855">
    <property type="term" value="F:ADP-dependent NAD(P)H-hydrate dehydratase activity"/>
    <property type="evidence" value="ECO:0007669"/>
    <property type="project" value="UniProtKB-UniRule"/>
</dbReference>
<dbReference type="InterPro" id="IPR030677">
    <property type="entry name" value="Nnr"/>
</dbReference>
<comment type="catalytic activity">
    <reaction evidence="1 18 19">
        <text>(6R)-NADHX = (6S)-NADHX</text>
        <dbReference type="Rhea" id="RHEA:32215"/>
        <dbReference type="ChEBI" id="CHEBI:64074"/>
        <dbReference type="ChEBI" id="CHEBI:64075"/>
        <dbReference type="EC" id="5.1.99.6"/>
    </reaction>
</comment>
<dbReference type="GO" id="GO:0046496">
    <property type="term" value="P:nicotinamide nucleotide metabolic process"/>
    <property type="evidence" value="ECO:0007669"/>
    <property type="project" value="UniProtKB-UniRule"/>
</dbReference>
<evidence type="ECO:0000256" key="1">
    <source>
        <dbReference type="ARBA" id="ARBA00000013"/>
    </source>
</evidence>
<evidence type="ECO:0000256" key="2">
    <source>
        <dbReference type="ARBA" id="ARBA00000909"/>
    </source>
</evidence>
<accession>A0A366IPY2</accession>
<gene>
    <name evidence="18" type="primary">nnrE</name>
    <name evidence="17" type="synonym">nnrD</name>
    <name evidence="22" type="ORF">DFO65_101129</name>
</gene>
<comment type="catalytic activity">
    <reaction evidence="15 17 19">
        <text>(6S)-NADHX + ADP = AMP + phosphate + NADH + H(+)</text>
        <dbReference type="Rhea" id="RHEA:32223"/>
        <dbReference type="ChEBI" id="CHEBI:15378"/>
        <dbReference type="ChEBI" id="CHEBI:43474"/>
        <dbReference type="ChEBI" id="CHEBI:57945"/>
        <dbReference type="ChEBI" id="CHEBI:64074"/>
        <dbReference type="ChEBI" id="CHEBI:456215"/>
        <dbReference type="ChEBI" id="CHEBI:456216"/>
        <dbReference type="EC" id="4.2.1.136"/>
    </reaction>
</comment>
<dbReference type="GO" id="GO:0110051">
    <property type="term" value="P:metabolite repair"/>
    <property type="evidence" value="ECO:0007669"/>
    <property type="project" value="TreeGrafter"/>
</dbReference>
<comment type="similarity">
    <text evidence="18">Belongs to the NnrE/AIBP family.</text>
</comment>
<feature type="binding site" evidence="18">
    <location>
        <begin position="136"/>
        <end position="142"/>
    </location>
    <ligand>
        <name>(6S)-NADPHX</name>
        <dbReference type="ChEBI" id="CHEBI:64076"/>
    </ligand>
</feature>
<keyword evidence="9 18" id="KW-0630">Potassium</keyword>
<evidence type="ECO:0000256" key="13">
    <source>
        <dbReference type="ARBA" id="ARBA00023268"/>
    </source>
</evidence>
<dbReference type="PROSITE" id="PS51385">
    <property type="entry name" value="YJEF_N"/>
    <property type="match status" value="1"/>
</dbReference>
<comment type="similarity">
    <text evidence="17">Belongs to the NnrD/CARKD family.</text>
</comment>
<keyword evidence="22" id="KW-0418">Kinase</keyword>
<keyword evidence="10 17" id="KW-0520">NAD</keyword>
<evidence type="ECO:0000256" key="16">
    <source>
        <dbReference type="ARBA" id="ARBA00049209"/>
    </source>
</evidence>
<dbReference type="CDD" id="cd01171">
    <property type="entry name" value="YXKO-related"/>
    <property type="match status" value="1"/>
</dbReference>
<keyword evidence="8 17" id="KW-0521">NADP</keyword>
<dbReference type="InterPro" id="IPR036652">
    <property type="entry name" value="YjeF_N_dom_sf"/>
</dbReference>
<comment type="caution">
    <text evidence="18">Lacks conserved residue(s) required for the propagation of feature annotation.</text>
</comment>
<comment type="subunit">
    <text evidence="17">Homotetramer.</text>
</comment>
<evidence type="ECO:0000256" key="14">
    <source>
        <dbReference type="ARBA" id="ARBA00025153"/>
    </source>
</evidence>
<dbReference type="Gene3D" id="3.40.1190.20">
    <property type="match status" value="1"/>
</dbReference>
<protein>
    <recommendedName>
        <fullName evidence="19">Bifunctional NAD(P)H-hydrate repair enzyme</fullName>
    </recommendedName>
    <alternativeName>
        <fullName evidence="19">Nicotinamide nucleotide repair protein</fullName>
    </alternativeName>
    <domain>
        <recommendedName>
            <fullName evidence="19">ADP-dependent (S)-NAD(P)H-hydrate dehydratase</fullName>
            <ecNumber evidence="19">4.2.1.136</ecNumber>
        </recommendedName>
        <alternativeName>
            <fullName evidence="19">ADP-dependent NAD(P)HX dehydratase</fullName>
        </alternativeName>
    </domain>
    <domain>
        <recommendedName>
            <fullName evidence="19">NAD(P)H-hydrate epimerase</fullName>
            <ecNumber evidence="19">5.1.99.6</ecNumber>
        </recommendedName>
    </domain>
</protein>
<dbReference type="PROSITE" id="PS51383">
    <property type="entry name" value="YJEF_C_3"/>
    <property type="match status" value="1"/>
</dbReference>
<evidence type="ECO:0000256" key="6">
    <source>
        <dbReference type="ARBA" id="ARBA00022741"/>
    </source>
</evidence>
<evidence type="ECO:0000259" key="20">
    <source>
        <dbReference type="PROSITE" id="PS51383"/>
    </source>
</evidence>
<evidence type="ECO:0000256" key="19">
    <source>
        <dbReference type="PIRNR" id="PIRNR017184"/>
    </source>
</evidence>
<dbReference type="InterPro" id="IPR017953">
    <property type="entry name" value="Carbohydrate_kinase_pred_CS"/>
</dbReference>
<dbReference type="InterPro" id="IPR000631">
    <property type="entry name" value="CARKD"/>
</dbReference>
<comment type="function">
    <text evidence="18">Catalyzes the epimerization of the S- and R-forms of NAD(P)HX, a damaged form of NAD(P)H that is a result of enzymatic or heat-dependent hydration. This is a prerequisite for the S-specific NAD(P)H-hydrate dehydratase to allow the repair of both epimers of NAD(P)HX.</text>
</comment>
<feature type="binding site" evidence="18">
    <location>
        <position position="67"/>
    </location>
    <ligand>
        <name>K(+)</name>
        <dbReference type="ChEBI" id="CHEBI:29103"/>
    </ligand>
</feature>
<feature type="domain" description="YjeF C-terminal" evidence="20">
    <location>
        <begin position="232"/>
        <end position="518"/>
    </location>
</feature>
<evidence type="ECO:0000259" key="21">
    <source>
        <dbReference type="PROSITE" id="PS51385"/>
    </source>
</evidence>
<dbReference type="Gene3D" id="3.40.50.10260">
    <property type="entry name" value="YjeF N-terminal domain"/>
    <property type="match status" value="1"/>
</dbReference>
<dbReference type="Proteomes" id="UP000253509">
    <property type="component" value="Unassembled WGS sequence"/>
</dbReference>
<keyword evidence="6 17" id="KW-0547">Nucleotide-binding</keyword>
<evidence type="ECO:0000313" key="23">
    <source>
        <dbReference type="Proteomes" id="UP000253509"/>
    </source>
</evidence>
<dbReference type="Pfam" id="PF01256">
    <property type="entry name" value="Carb_kinase"/>
    <property type="match status" value="1"/>
</dbReference>
<evidence type="ECO:0000256" key="4">
    <source>
        <dbReference type="ARBA" id="ARBA00009524"/>
    </source>
</evidence>
<evidence type="ECO:0000256" key="10">
    <source>
        <dbReference type="ARBA" id="ARBA00023027"/>
    </source>
</evidence>
<feature type="domain" description="YjeF N-terminal" evidence="21">
    <location>
        <begin position="11"/>
        <end position="225"/>
    </location>
</feature>
<dbReference type="PANTHER" id="PTHR12592:SF0">
    <property type="entry name" value="ATP-DEPENDENT (S)-NAD(P)H-HYDRATE DEHYDRATASE"/>
    <property type="match status" value="1"/>
</dbReference>
<dbReference type="Pfam" id="PF03853">
    <property type="entry name" value="YjeF_N"/>
    <property type="match status" value="1"/>
</dbReference>